<dbReference type="EMBL" id="VFIY01000004">
    <property type="protein sequence ID" value="TPD63241.1"/>
    <property type="molecule type" value="Genomic_DNA"/>
</dbReference>
<dbReference type="InterPro" id="IPR014720">
    <property type="entry name" value="dsRBD_dom"/>
</dbReference>
<comment type="subunit">
    <text evidence="4 15">Homodimer.</text>
</comment>
<feature type="domain" description="RNase III" evidence="17">
    <location>
        <begin position="1"/>
        <end position="121"/>
    </location>
</feature>
<comment type="subcellular location">
    <subcellularLocation>
        <location evidence="2 15">Cytoplasm</location>
    </subcellularLocation>
</comment>
<feature type="active site" evidence="15">
    <location>
        <position position="110"/>
    </location>
</feature>
<evidence type="ECO:0000256" key="15">
    <source>
        <dbReference type="HAMAP-Rule" id="MF_00104"/>
    </source>
</evidence>
<feature type="binding site" evidence="15">
    <location>
        <position position="110"/>
    </location>
    <ligand>
        <name>Mg(2+)</name>
        <dbReference type="ChEBI" id="CHEBI:18420"/>
    </ligand>
</feature>
<dbReference type="OrthoDB" id="9805026at2"/>
<evidence type="ECO:0000256" key="2">
    <source>
        <dbReference type="ARBA" id="ARBA00004496"/>
    </source>
</evidence>
<dbReference type="InterPro" id="IPR011907">
    <property type="entry name" value="RNase_III"/>
</dbReference>
<dbReference type="HAMAP" id="MF_00104">
    <property type="entry name" value="RNase_III"/>
    <property type="match status" value="1"/>
</dbReference>
<evidence type="ECO:0000256" key="13">
    <source>
        <dbReference type="ARBA" id="ARBA00022842"/>
    </source>
</evidence>
<organism evidence="18 19">
    <name type="scientific">Emcibacter nanhaiensis</name>
    <dbReference type="NCBI Taxonomy" id="1505037"/>
    <lineage>
        <taxon>Bacteria</taxon>
        <taxon>Pseudomonadati</taxon>
        <taxon>Pseudomonadota</taxon>
        <taxon>Alphaproteobacteria</taxon>
        <taxon>Emcibacterales</taxon>
        <taxon>Emcibacteraceae</taxon>
        <taxon>Emcibacter</taxon>
    </lineage>
</organism>
<dbReference type="Gene3D" id="1.10.1520.10">
    <property type="entry name" value="Ribonuclease III domain"/>
    <property type="match status" value="1"/>
</dbReference>
<evidence type="ECO:0000256" key="3">
    <source>
        <dbReference type="ARBA" id="ARBA00010183"/>
    </source>
</evidence>
<keyword evidence="14 15" id="KW-0694">RNA-binding</keyword>
<dbReference type="Proteomes" id="UP000319148">
    <property type="component" value="Unassembled WGS sequence"/>
</dbReference>
<feature type="active site" evidence="15">
    <location>
        <position position="38"/>
    </location>
</feature>
<comment type="catalytic activity">
    <reaction evidence="1 15">
        <text>Endonucleolytic cleavage to 5'-phosphomonoester.</text>
        <dbReference type="EC" id="3.1.26.3"/>
    </reaction>
</comment>
<feature type="binding site" evidence="15">
    <location>
        <position position="107"/>
    </location>
    <ligand>
        <name>Mg(2+)</name>
        <dbReference type="ChEBI" id="CHEBI:18420"/>
    </ligand>
</feature>
<dbReference type="PANTHER" id="PTHR11207:SF0">
    <property type="entry name" value="RIBONUCLEASE 3"/>
    <property type="match status" value="1"/>
</dbReference>
<dbReference type="GO" id="GO:0046872">
    <property type="term" value="F:metal ion binding"/>
    <property type="evidence" value="ECO:0007669"/>
    <property type="project" value="UniProtKB-KW"/>
</dbReference>
<evidence type="ECO:0000313" key="19">
    <source>
        <dbReference type="Proteomes" id="UP000319148"/>
    </source>
</evidence>
<dbReference type="Gene3D" id="3.30.160.20">
    <property type="match status" value="1"/>
</dbReference>
<dbReference type="FunFam" id="3.30.160.20:FF:000003">
    <property type="entry name" value="Ribonuclease 3"/>
    <property type="match status" value="1"/>
</dbReference>
<evidence type="ECO:0000313" key="18">
    <source>
        <dbReference type="EMBL" id="TPD63241.1"/>
    </source>
</evidence>
<dbReference type="SMART" id="SM00535">
    <property type="entry name" value="RIBOc"/>
    <property type="match status" value="1"/>
</dbReference>
<dbReference type="SUPFAM" id="SSF69065">
    <property type="entry name" value="RNase III domain-like"/>
    <property type="match status" value="1"/>
</dbReference>
<gene>
    <name evidence="15 18" type="primary">rnc</name>
    <name evidence="18" type="ORF">FIV46_00645</name>
</gene>
<dbReference type="NCBIfam" id="TIGR02191">
    <property type="entry name" value="RNaseIII"/>
    <property type="match status" value="1"/>
</dbReference>
<keyword evidence="12 15" id="KW-0378">Hydrolase</keyword>
<keyword evidence="19" id="KW-1185">Reference proteome</keyword>
<evidence type="ECO:0000256" key="12">
    <source>
        <dbReference type="ARBA" id="ARBA00022801"/>
    </source>
</evidence>
<evidence type="ECO:0000256" key="1">
    <source>
        <dbReference type="ARBA" id="ARBA00000109"/>
    </source>
</evidence>
<dbReference type="GO" id="GO:0006364">
    <property type="term" value="P:rRNA processing"/>
    <property type="evidence" value="ECO:0007669"/>
    <property type="project" value="UniProtKB-UniRule"/>
</dbReference>
<keyword evidence="5 15" id="KW-0963">Cytoplasm</keyword>
<keyword evidence="7 15" id="KW-0507">mRNA processing</keyword>
<keyword evidence="10 15" id="KW-0479">Metal-binding</keyword>
<dbReference type="GO" id="GO:0008033">
    <property type="term" value="P:tRNA processing"/>
    <property type="evidence" value="ECO:0007669"/>
    <property type="project" value="UniProtKB-KW"/>
</dbReference>
<dbReference type="AlphaFoldDB" id="A0A501PU36"/>
<evidence type="ECO:0000256" key="10">
    <source>
        <dbReference type="ARBA" id="ARBA00022723"/>
    </source>
</evidence>
<protein>
    <recommendedName>
        <fullName evidence="15">Ribonuclease 3</fullName>
        <ecNumber evidence="15">3.1.26.3</ecNumber>
    </recommendedName>
    <alternativeName>
        <fullName evidence="15">Ribonuclease III</fullName>
        <shortName evidence="15">RNase III</shortName>
    </alternativeName>
</protein>
<dbReference type="FunFam" id="1.10.1520.10:FF:000001">
    <property type="entry name" value="Ribonuclease 3"/>
    <property type="match status" value="1"/>
</dbReference>
<dbReference type="CDD" id="cd00593">
    <property type="entry name" value="RIBOc"/>
    <property type="match status" value="1"/>
</dbReference>
<evidence type="ECO:0000256" key="5">
    <source>
        <dbReference type="ARBA" id="ARBA00022490"/>
    </source>
</evidence>
<keyword evidence="11 15" id="KW-0255">Endonuclease</keyword>
<comment type="caution">
    <text evidence="18">The sequence shown here is derived from an EMBL/GenBank/DDBJ whole genome shotgun (WGS) entry which is preliminary data.</text>
</comment>
<feature type="domain" description="DRBM" evidence="16">
    <location>
        <begin position="146"/>
        <end position="215"/>
    </location>
</feature>
<evidence type="ECO:0000256" key="4">
    <source>
        <dbReference type="ARBA" id="ARBA00011738"/>
    </source>
</evidence>
<dbReference type="PANTHER" id="PTHR11207">
    <property type="entry name" value="RIBONUCLEASE III"/>
    <property type="match status" value="1"/>
</dbReference>
<accession>A0A501PU36</accession>
<dbReference type="EC" id="3.1.26.3" evidence="15"/>
<dbReference type="GO" id="GO:0005737">
    <property type="term" value="C:cytoplasm"/>
    <property type="evidence" value="ECO:0007669"/>
    <property type="project" value="UniProtKB-SubCell"/>
</dbReference>
<feature type="binding site" evidence="15">
    <location>
        <position position="34"/>
    </location>
    <ligand>
        <name>Mg(2+)</name>
        <dbReference type="ChEBI" id="CHEBI:18420"/>
    </ligand>
</feature>
<dbReference type="SMART" id="SM00358">
    <property type="entry name" value="DSRM"/>
    <property type="match status" value="1"/>
</dbReference>
<name>A0A501PU36_9PROT</name>
<dbReference type="Pfam" id="PF14622">
    <property type="entry name" value="Ribonucleas_3_3"/>
    <property type="match status" value="1"/>
</dbReference>
<keyword evidence="6 15" id="KW-0698">rRNA processing</keyword>
<evidence type="ECO:0000256" key="14">
    <source>
        <dbReference type="ARBA" id="ARBA00022884"/>
    </source>
</evidence>
<evidence type="ECO:0000256" key="11">
    <source>
        <dbReference type="ARBA" id="ARBA00022759"/>
    </source>
</evidence>
<dbReference type="GO" id="GO:0019843">
    <property type="term" value="F:rRNA binding"/>
    <property type="evidence" value="ECO:0007669"/>
    <property type="project" value="UniProtKB-KW"/>
</dbReference>
<dbReference type="PROSITE" id="PS50142">
    <property type="entry name" value="RNASE_3_2"/>
    <property type="match status" value="1"/>
</dbReference>
<keyword evidence="15" id="KW-0699">rRNA-binding</keyword>
<dbReference type="CDD" id="cd10845">
    <property type="entry name" value="DSRM_RNAse_III_family"/>
    <property type="match status" value="1"/>
</dbReference>
<evidence type="ECO:0000256" key="8">
    <source>
        <dbReference type="ARBA" id="ARBA00022694"/>
    </source>
</evidence>
<dbReference type="Pfam" id="PF00035">
    <property type="entry name" value="dsrm"/>
    <property type="match status" value="1"/>
</dbReference>
<dbReference type="GO" id="GO:0010468">
    <property type="term" value="P:regulation of gene expression"/>
    <property type="evidence" value="ECO:0007669"/>
    <property type="project" value="TreeGrafter"/>
</dbReference>
<evidence type="ECO:0000259" key="16">
    <source>
        <dbReference type="PROSITE" id="PS50137"/>
    </source>
</evidence>
<evidence type="ECO:0000256" key="9">
    <source>
        <dbReference type="ARBA" id="ARBA00022722"/>
    </source>
</evidence>
<evidence type="ECO:0000256" key="7">
    <source>
        <dbReference type="ARBA" id="ARBA00022664"/>
    </source>
</evidence>
<comment type="cofactor">
    <cofactor evidence="15">
        <name>Mg(2+)</name>
        <dbReference type="ChEBI" id="CHEBI:18420"/>
    </cofactor>
</comment>
<dbReference type="GO" id="GO:0006397">
    <property type="term" value="P:mRNA processing"/>
    <property type="evidence" value="ECO:0007669"/>
    <property type="project" value="UniProtKB-UniRule"/>
</dbReference>
<dbReference type="GO" id="GO:0042802">
    <property type="term" value="F:identical protein binding"/>
    <property type="evidence" value="ECO:0007669"/>
    <property type="project" value="UniProtKB-ARBA"/>
</dbReference>
<keyword evidence="8 15" id="KW-0819">tRNA processing</keyword>
<evidence type="ECO:0000256" key="6">
    <source>
        <dbReference type="ARBA" id="ARBA00022552"/>
    </source>
</evidence>
<keyword evidence="9 15" id="KW-0540">Nuclease</keyword>
<comment type="function">
    <text evidence="15">Digests double-stranded RNA. Involved in the processing of primary rRNA transcript to yield the immediate precursors to the large and small rRNAs (23S and 16S). Processes some mRNAs, and tRNAs when they are encoded in the rRNA operon. Processes pre-crRNA and tracrRNA of type II CRISPR loci if present in the organism.</text>
</comment>
<keyword evidence="13 15" id="KW-0460">Magnesium</keyword>
<dbReference type="SUPFAM" id="SSF54768">
    <property type="entry name" value="dsRNA-binding domain-like"/>
    <property type="match status" value="1"/>
</dbReference>
<evidence type="ECO:0000259" key="17">
    <source>
        <dbReference type="PROSITE" id="PS50142"/>
    </source>
</evidence>
<dbReference type="PROSITE" id="PS00517">
    <property type="entry name" value="RNASE_3_1"/>
    <property type="match status" value="1"/>
</dbReference>
<dbReference type="PROSITE" id="PS50137">
    <property type="entry name" value="DS_RBD"/>
    <property type="match status" value="1"/>
</dbReference>
<dbReference type="InterPro" id="IPR036389">
    <property type="entry name" value="RNase_III_sf"/>
</dbReference>
<proteinExistence type="inferred from homology"/>
<dbReference type="GO" id="GO:0003725">
    <property type="term" value="F:double-stranded RNA binding"/>
    <property type="evidence" value="ECO:0007669"/>
    <property type="project" value="TreeGrafter"/>
</dbReference>
<dbReference type="InterPro" id="IPR000999">
    <property type="entry name" value="RNase_III_dom"/>
</dbReference>
<sequence>MYQTLGYEFRDEDLLRQALTHPSLEGPVNYQRLEFVGDRVLGLLIAEWIYEKYPNVDEGGMASRHTNLVRRETCAEAAEKMDLADYILMAKSTEDTGGRKRATILGDVCEAVLGAMYMEGGLDVCRKLIRTHWQVFIDQDGLAVRDAKTRLQEWAQSRRISTPSYVTLGREGPAHEPLFTIAVRLNGMEEQTGQGGSKREAEQAAAAKMLDYIEENY</sequence>
<dbReference type="GO" id="GO:0004525">
    <property type="term" value="F:ribonuclease III activity"/>
    <property type="evidence" value="ECO:0007669"/>
    <property type="project" value="UniProtKB-UniRule"/>
</dbReference>
<comment type="similarity">
    <text evidence="3">Belongs to the ribonuclease III family.</text>
</comment>
<reference evidence="19" key="1">
    <citation type="submission" date="2019-06" db="EMBL/GenBank/DDBJ databases">
        <title>The complete genome of Emcibacter congregatus ZYLT.</title>
        <authorList>
            <person name="Zhao Z."/>
        </authorList>
    </citation>
    <scope>NUCLEOTIDE SEQUENCE [LARGE SCALE GENOMIC DNA]</scope>
    <source>
        <strain evidence="19">MCCC 1A06723</strain>
    </source>
</reference>